<keyword evidence="5" id="KW-0949">S-adenosyl-L-methionine</keyword>
<evidence type="ECO:0000313" key="8">
    <source>
        <dbReference type="Proteomes" id="UP000317171"/>
    </source>
</evidence>
<dbReference type="AlphaFoldDB" id="A0A517RNY0"/>
<evidence type="ECO:0000259" key="6">
    <source>
        <dbReference type="Pfam" id="PF05175"/>
    </source>
</evidence>
<dbReference type="PANTHER" id="PTHR47816">
    <property type="entry name" value="RIBOSOMAL RNA SMALL SUBUNIT METHYLTRANSFERASE C"/>
    <property type="match status" value="1"/>
</dbReference>
<keyword evidence="2" id="KW-0698">rRNA processing</keyword>
<dbReference type="Pfam" id="PF05175">
    <property type="entry name" value="MTS"/>
    <property type="match status" value="1"/>
</dbReference>
<dbReference type="InterPro" id="IPR046977">
    <property type="entry name" value="RsmC/RlmG"/>
</dbReference>
<evidence type="ECO:0000313" key="7">
    <source>
        <dbReference type="EMBL" id="QDT45598.1"/>
    </source>
</evidence>
<evidence type="ECO:0000256" key="4">
    <source>
        <dbReference type="ARBA" id="ARBA00022679"/>
    </source>
</evidence>
<evidence type="ECO:0000256" key="3">
    <source>
        <dbReference type="ARBA" id="ARBA00022603"/>
    </source>
</evidence>
<keyword evidence="1" id="KW-0963">Cytoplasm</keyword>
<evidence type="ECO:0000256" key="1">
    <source>
        <dbReference type="ARBA" id="ARBA00022490"/>
    </source>
</evidence>
<dbReference type="KEGG" id="gaz:Pan241w_57240"/>
<keyword evidence="4 7" id="KW-0808">Transferase</keyword>
<organism evidence="7 8">
    <name type="scientific">Gimesia alba</name>
    <dbReference type="NCBI Taxonomy" id="2527973"/>
    <lineage>
        <taxon>Bacteria</taxon>
        <taxon>Pseudomonadati</taxon>
        <taxon>Planctomycetota</taxon>
        <taxon>Planctomycetia</taxon>
        <taxon>Planctomycetales</taxon>
        <taxon>Planctomycetaceae</taxon>
        <taxon>Gimesia</taxon>
    </lineage>
</organism>
<dbReference type="Gene3D" id="3.40.50.150">
    <property type="entry name" value="Vaccinia Virus protein VP39"/>
    <property type="match status" value="1"/>
</dbReference>
<name>A0A517RNY0_9PLAN</name>
<dbReference type="Proteomes" id="UP000317171">
    <property type="component" value="Chromosome"/>
</dbReference>
<dbReference type="PROSITE" id="PS00092">
    <property type="entry name" value="N6_MTASE"/>
    <property type="match status" value="1"/>
</dbReference>
<dbReference type="GO" id="GO:0052914">
    <property type="term" value="F:16S rRNA (guanine(1207)-N(2))-methyltransferase activity"/>
    <property type="evidence" value="ECO:0007669"/>
    <property type="project" value="UniProtKB-EC"/>
</dbReference>
<evidence type="ECO:0000256" key="5">
    <source>
        <dbReference type="ARBA" id="ARBA00022691"/>
    </source>
</evidence>
<dbReference type="PANTHER" id="PTHR47816:SF4">
    <property type="entry name" value="RIBOSOMAL RNA SMALL SUBUNIT METHYLTRANSFERASE C"/>
    <property type="match status" value="1"/>
</dbReference>
<keyword evidence="8" id="KW-1185">Reference proteome</keyword>
<protein>
    <submittedName>
        <fullName evidence="7">Ribosomal RNA small subunit methyltransferase C</fullName>
        <ecNumber evidence="7">2.1.1.172</ecNumber>
    </submittedName>
</protein>
<keyword evidence="3 7" id="KW-0489">Methyltransferase</keyword>
<dbReference type="EMBL" id="CP036269">
    <property type="protein sequence ID" value="QDT45598.1"/>
    <property type="molecule type" value="Genomic_DNA"/>
</dbReference>
<dbReference type="OrthoDB" id="9764961at2"/>
<dbReference type="SUPFAM" id="SSF53335">
    <property type="entry name" value="S-adenosyl-L-methionine-dependent methyltransferases"/>
    <property type="match status" value="1"/>
</dbReference>
<dbReference type="GO" id="GO:0003676">
    <property type="term" value="F:nucleic acid binding"/>
    <property type="evidence" value="ECO:0007669"/>
    <property type="project" value="InterPro"/>
</dbReference>
<dbReference type="CDD" id="cd02440">
    <property type="entry name" value="AdoMet_MTases"/>
    <property type="match status" value="1"/>
</dbReference>
<dbReference type="InterPro" id="IPR029063">
    <property type="entry name" value="SAM-dependent_MTases_sf"/>
</dbReference>
<proteinExistence type="predicted"/>
<dbReference type="InterPro" id="IPR007848">
    <property type="entry name" value="Small_mtfrase_dom"/>
</dbReference>
<sequence>MAFSFSYHSQHVTFETAPDLFSPKNLDRGTEAMLSTVTFEPGQRVLDLGCGYGVVGILAAKIVGPENVVMTDVDPLAVKTARRNAEQNNVAGVTILQSNGFQDHQETDFDWILSNPPYHEDFSVAKHFIMKGFNRLKIGGQMVMVTRRRLWYQKKLSSIFGGTDVHEIDGYFVFHAEKRRPTYAARKRRNR</sequence>
<reference evidence="7 8" key="1">
    <citation type="submission" date="2019-02" db="EMBL/GenBank/DDBJ databases">
        <title>Deep-cultivation of Planctomycetes and their phenomic and genomic characterization uncovers novel biology.</title>
        <authorList>
            <person name="Wiegand S."/>
            <person name="Jogler M."/>
            <person name="Boedeker C."/>
            <person name="Pinto D."/>
            <person name="Vollmers J."/>
            <person name="Rivas-Marin E."/>
            <person name="Kohn T."/>
            <person name="Peeters S.H."/>
            <person name="Heuer A."/>
            <person name="Rast P."/>
            <person name="Oberbeckmann S."/>
            <person name="Bunk B."/>
            <person name="Jeske O."/>
            <person name="Meyerdierks A."/>
            <person name="Storesund J.E."/>
            <person name="Kallscheuer N."/>
            <person name="Luecker S."/>
            <person name="Lage O.M."/>
            <person name="Pohl T."/>
            <person name="Merkel B.J."/>
            <person name="Hornburger P."/>
            <person name="Mueller R.-W."/>
            <person name="Bruemmer F."/>
            <person name="Labrenz M."/>
            <person name="Spormann A.M."/>
            <person name="Op den Camp H."/>
            <person name="Overmann J."/>
            <person name="Amann R."/>
            <person name="Jetten M.S.M."/>
            <person name="Mascher T."/>
            <person name="Medema M.H."/>
            <person name="Devos D.P."/>
            <person name="Kaster A.-K."/>
            <person name="Ovreas L."/>
            <person name="Rohde M."/>
            <person name="Galperin M.Y."/>
            <person name="Jogler C."/>
        </authorList>
    </citation>
    <scope>NUCLEOTIDE SEQUENCE [LARGE SCALE GENOMIC DNA]</scope>
    <source>
        <strain evidence="7 8">Pan241w</strain>
    </source>
</reference>
<evidence type="ECO:0000256" key="2">
    <source>
        <dbReference type="ARBA" id="ARBA00022552"/>
    </source>
</evidence>
<accession>A0A517RNY0</accession>
<feature type="domain" description="Methyltransferase small" evidence="6">
    <location>
        <begin position="12"/>
        <end position="172"/>
    </location>
</feature>
<dbReference type="EC" id="2.1.1.172" evidence="7"/>
<dbReference type="InterPro" id="IPR002052">
    <property type="entry name" value="DNA_methylase_N6_adenine_CS"/>
</dbReference>
<gene>
    <name evidence="7" type="primary">rsmC</name>
    <name evidence="7" type="ORF">Pan241w_57240</name>
</gene>
<dbReference type="RefSeq" id="WP_145222416.1">
    <property type="nucleotide sequence ID" value="NZ_CP036269.1"/>
</dbReference>